<dbReference type="KEGG" id="aaut:ACETAC_01805"/>
<dbReference type="EMBL" id="CP060096">
    <property type="protein sequence ID" value="QSZ27663.1"/>
    <property type="molecule type" value="Genomic_DNA"/>
</dbReference>
<sequence>MFKKIISFLLVLTLLSVSSLSSVFAAHTNKLIDPMSVKGYNNILYFKPSAKAINFTRKMIDSGLIKEFSLNKDGKITLDKSYDSLKSEYNLDESDINNLKIVAASLEKINYNGNIKNINQNNIISSKNVISPMLSVSGWKIYFTYNDVVNYLGAAASAGPIYMIAALDALGVLTGGAVGTVIDLILDIVGAASMANLCYLAIQAMHYHEGIYIGIEWNGVFPNYVQGFWKGK</sequence>
<organism evidence="2 3">
    <name type="scientific">Aceticella autotrophica</name>
    <dbReference type="NCBI Taxonomy" id="2755338"/>
    <lineage>
        <taxon>Bacteria</taxon>
        <taxon>Bacillati</taxon>
        <taxon>Bacillota</taxon>
        <taxon>Clostridia</taxon>
        <taxon>Thermoanaerobacterales</taxon>
        <taxon>Thermoanaerobacteraceae</taxon>
        <taxon>Aceticella</taxon>
    </lineage>
</organism>
<keyword evidence="1" id="KW-0732">Signal</keyword>
<evidence type="ECO:0000256" key="1">
    <source>
        <dbReference type="SAM" id="SignalP"/>
    </source>
</evidence>
<protein>
    <submittedName>
        <fullName evidence="2">Uncharacterized protein</fullName>
    </submittedName>
</protein>
<proteinExistence type="predicted"/>
<evidence type="ECO:0000313" key="3">
    <source>
        <dbReference type="Proteomes" id="UP000671913"/>
    </source>
</evidence>
<keyword evidence="3" id="KW-1185">Reference proteome</keyword>
<dbReference type="Proteomes" id="UP000671913">
    <property type="component" value="Chromosome"/>
</dbReference>
<accession>A0A975AWF1</accession>
<dbReference type="RefSeq" id="WP_284680373.1">
    <property type="nucleotide sequence ID" value="NZ_CP060096.1"/>
</dbReference>
<reference evidence="2" key="1">
    <citation type="submission" date="2020-08" db="EMBL/GenBank/DDBJ databases">
        <title>Genomic insights into the carbon and energy metabolism of the first obligate autotrophic acetogenic bacterium Aceticella autotrophica gen. nov., sp. nov.</title>
        <authorList>
            <person name="Toshchakov S.V."/>
            <person name="Elcheninov A.G."/>
            <person name="Kublanov I.V."/>
            <person name="Frolov E.N."/>
            <person name="Lebedinsky A.V."/>
        </authorList>
    </citation>
    <scope>NUCLEOTIDE SEQUENCE</scope>
    <source>
        <strain evidence="2">3443-3Ac</strain>
    </source>
</reference>
<feature type="chain" id="PRO_5038007398" evidence="1">
    <location>
        <begin position="26"/>
        <end position="232"/>
    </location>
</feature>
<feature type="signal peptide" evidence="1">
    <location>
        <begin position="1"/>
        <end position="25"/>
    </location>
</feature>
<name>A0A975AWF1_9THEO</name>
<evidence type="ECO:0000313" key="2">
    <source>
        <dbReference type="EMBL" id="QSZ27663.1"/>
    </source>
</evidence>
<gene>
    <name evidence="2" type="ORF">ACETAC_01805</name>
</gene>
<dbReference type="AlphaFoldDB" id="A0A975AWF1"/>